<protein>
    <recommendedName>
        <fullName evidence="1">ATP-dependent DNA helicase</fullName>
        <ecNumber evidence="1">5.6.2.3</ecNumber>
    </recommendedName>
</protein>
<dbReference type="GO" id="GO:0043139">
    <property type="term" value="F:5'-3' DNA helicase activity"/>
    <property type="evidence" value="ECO:0007669"/>
    <property type="project" value="UniProtKB-EC"/>
</dbReference>
<keyword evidence="1" id="KW-0234">DNA repair</keyword>
<dbReference type="PANTHER" id="PTHR47642:SF8">
    <property type="entry name" value="ATP-DEPENDENT DNA HELICASE"/>
    <property type="match status" value="1"/>
</dbReference>
<evidence type="ECO:0000259" key="4">
    <source>
        <dbReference type="Pfam" id="PF05970"/>
    </source>
</evidence>
<dbReference type="PANTHER" id="PTHR47642">
    <property type="entry name" value="ATP-DEPENDENT DNA HELICASE"/>
    <property type="match status" value="1"/>
</dbReference>
<feature type="coiled-coil region" evidence="2">
    <location>
        <begin position="278"/>
        <end position="403"/>
    </location>
</feature>
<gene>
    <name evidence="7" type="ORF">KUF71_003621</name>
</gene>
<dbReference type="EMBL" id="JAHWGI010001401">
    <property type="protein sequence ID" value="KAK3929614.1"/>
    <property type="molecule type" value="Genomic_DNA"/>
</dbReference>
<dbReference type="InterPro" id="IPR025476">
    <property type="entry name" value="Helitron_helicase-like"/>
</dbReference>
<keyword evidence="1" id="KW-0547">Nucleotide-binding</keyword>
<comment type="cofactor">
    <cofactor evidence="1">
        <name>Mg(2+)</name>
        <dbReference type="ChEBI" id="CHEBI:18420"/>
    </cofactor>
</comment>
<keyword evidence="8" id="KW-1185">Reference proteome</keyword>
<keyword evidence="1" id="KW-0227">DNA damage</keyword>
<dbReference type="CDD" id="cd18809">
    <property type="entry name" value="SF1_C_RecD"/>
    <property type="match status" value="1"/>
</dbReference>
<dbReference type="EC" id="5.6.2.3" evidence="1"/>
<dbReference type="InterPro" id="IPR027417">
    <property type="entry name" value="P-loop_NTPase"/>
</dbReference>
<dbReference type="InterPro" id="IPR051055">
    <property type="entry name" value="PIF1_helicase"/>
</dbReference>
<comment type="similarity">
    <text evidence="1">Belongs to the helicase family.</text>
</comment>
<dbReference type="InterPro" id="IPR046700">
    <property type="entry name" value="DUF6570"/>
</dbReference>
<dbReference type="InterPro" id="IPR036691">
    <property type="entry name" value="Endo/exonu/phosph_ase_sf"/>
</dbReference>
<dbReference type="InterPro" id="IPR010285">
    <property type="entry name" value="DNA_helicase_pif1-like_DEAD"/>
</dbReference>
<feature type="domain" description="DNA helicase Pif1-like DEAD-box helicase" evidence="4">
    <location>
        <begin position="1490"/>
        <end position="1704"/>
    </location>
</feature>
<feature type="domain" description="DUF6570" evidence="6">
    <location>
        <begin position="526"/>
        <end position="654"/>
    </location>
</feature>
<reference evidence="7" key="2">
    <citation type="journal article" date="2023" name="BMC Genomics">
        <title>Pest status, molecular evolution, and epigenetic factors derived from the genome assembly of Frankliniella fusca, a thysanopteran phytovirus vector.</title>
        <authorList>
            <person name="Catto M.A."/>
            <person name="Labadie P.E."/>
            <person name="Jacobson A.L."/>
            <person name="Kennedy G.G."/>
            <person name="Srinivasan R."/>
            <person name="Hunt B.G."/>
        </authorList>
    </citation>
    <scope>NUCLEOTIDE SEQUENCE</scope>
    <source>
        <strain evidence="7">PL_HMW_Pooled</strain>
    </source>
</reference>
<evidence type="ECO:0000313" key="8">
    <source>
        <dbReference type="Proteomes" id="UP001219518"/>
    </source>
</evidence>
<dbReference type="GO" id="GO:0006281">
    <property type="term" value="P:DNA repair"/>
    <property type="evidence" value="ECO:0007669"/>
    <property type="project" value="UniProtKB-KW"/>
</dbReference>
<dbReference type="GO" id="GO:0005524">
    <property type="term" value="F:ATP binding"/>
    <property type="evidence" value="ECO:0007669"/>
    <property type="project" value="UniProtKB-KW"/>
</dbReference>
<reference evidence="7" key="1">
    <citation type="submission" date="2021-07" db="EMBL/GenBank/DDBJ databases">
        <authorList>
            <person name="Catto M.A."/>
            <person name="Jacobson A."/>
            <person name="Kennedy G."/>
            <person name="Labadie P."/>
            <person name="Hunt B.G."/>
            <person name="Srinivasan R."/>
        </authorList>
    </citation>
    <scope>NUCLEOTIDE SEQUENCE</scope>
    <source>
        <strain evidence="7">PL_HMW_Pooled</strain>
        <tissue evidence="7">Head</tissue>
    </source>
</reference>
<keyword evidence="1 7" id="KW-0347">Helicase</keyword>
<feature type="compositionally biased region" description="Basic and acidic residues" evidence="3">
    <location>
        <begin position="173"/>
        <end position="232"/>
    </location>
</feature>
<feature type="region of interest" description="Disordered" evidence="3">
    <location>
        <begin position="133"/>
        <end position="232"/>
    </location>
</feature>
<comment type="catalytic activity">
    <reaction evidence="1">
        <text>ATP + H2O = ADP + phosphate + H(+)</text>
        <dbReference type="Rhea" id="RHEA:13065"/>
        <dbReference type="ChEBI" id="CHEBI:15377"/>
        <dbReference type="ChEBI" id="CHEBI:15378"/>
        <dbReference type="ChEBI" id="CHEBI:30616"/>
        <dbReference type="ChEBI" id="CHEBI:43474"/>
        <dbReference type="ChEBI" id="CHEBI:456216"/>
        <dbReference type="EC" id="5.6.2.3"/>
    </reaction>
</comment>
<keyword evidence="1" id="KW-0378">Hydrolase</keyword>
<dbReference type="Pfam" id="PF05970">
    <property type="entry name" value="PIF1"/>
    <property type="match status" value="1"/>
</dbReference>
<feature type="compositionally biased region" description="Acidic residues" evidence="3">
    <location>
        <begin position="674"/>
        <end position="691"/>
    </location>
</feature>
<dbReference type="Pfam" id="PF14214">
    <property type="entry name" value="Helitron_like_N"/>
    <property type="match status" value="1"/>
</dbReference>
<dbReference type="GO" id="GO:0006310">
    <property type="term" value="P:DNA recombination"/>
    <property type="evidence" value="ECO:0007669"/>
    <property type="project" value="UniProtKB-KW"/>
</dbReference>
<keyword evidence="1" id="KW-0233">DNA recombination</keyword>
<organism evidence="7 8">
    <name type="scientific">Frankliniella fusca</name>
    <dbReference type="NCBI Taxonomy" id="407009"/>
    <lineage>
        <taxon>Eukaryota</taxon>
        <taxon>Metazoa</taxon>
        <taxon>Ecdysozoa</taxon>
        <taxon>Arthropoda</taxon>
        <taxon>Hexapoda</taxon>
        <taxon>Insecta</taxon>
        <taxon>Pterygota</taxon>
        <taxon>Neoptera</taxon>
        <taxon>Paraneoptera</taxon>
        <taxon>Thysanoptera</taxon>
        <taxon>Terebrantia</taxon>
        <taxon>Thripoidea</taxon>
        <taxon>Thripidae</taxon>
        <taxon>Frankliniella</taxon>
    </lineage>
</organism>
<dbReference type="GO" id="GO:0000723">
    <property type="term" value="P:telomere maintenance"/>
    <property type="evidence" value="ECO:0007669"/>
    <property type="project" value="InterPro"/>
</dbReference>
<proteinExistence type="inferred from homology"/>
<keyword evidence="1" id="KW-0067">ATP-binding</keyword>
<dbReference type="Gene3D" id="3.40.50.300">
    <property type="entry name" value="P-loop containing nucleotide triphosphate hydrolases"/>
    <property type="match status" value="2"/>
</dbReference>
<dbReference type="GO" id="GO:0016787">
    <property type="term" value="F:hydrolase activity"/>
    <property type="evidence" value="ECO:0007669"/>
    <property type="project" value="UniProtKB-KW"/>
</dbReference>
<name>A0AAE1LSU9_9NEOP</name>
<dbReference type="Gene3D" id="3.60.10.10">
    <property type="entry name" value="Endonuclease/exonuclease/phosphatase"/>
    <property type="match status" value="1"/>
</dbReference>
<comment type="caution">
    <text evidence="7">The sequence shown here is derived from an EMBL/GenBank/DDBJ whole genome shotgun (WGS) entry which is preliminary data.</text>
</comment>
<evidence type="ECO:0000313" key="7">
    <source>
        <dbReference type="EMBL" id="KAK3929614.1"/>
    </source>
</evidence>
<feature type="domain" description="Helitron helicase-like" evidence="5">
    <location>
        <begin position="784"/>
        <end position="962"/>
    </location>
</feature>
<dbReference type="Pfam" id="PF20209">
    <property type="entry name" value="DUF6570"/>
    <property type="match status" value="1"/>
</dbReference>
<evidence type="ECO:0000256" key="1">
    <source>
        <dbReference type="RuleBase" id="RU363044"/>
    </source>
</evidence>
<feature type="region of interest" description="Disordered" evidence="3">
    <location>
        <begin position="670"/>
        <end position="691"/>
    </location>
</feature>
<accession>A0AAE1LSU9</accession>
<evidence type="ECO:0000259" key="6">
    <source>
        <dbReference type="Pfam" id="PF20209"/>
    </source>
</evidence>
<evidence type="ECO:0000256" key="2">
    <source>
        <dbReference type="SAM" id="Coils"/>
    </source>
</evidence>
<evidence type="ECO:0000256" key="3">
    <source>
        <dbReference type="SAM" id="MobiDB-lite"/>
    </source>
</evidence>
<evidence type="ECO:0000259" key="5">
    <source>
        <dbReference type="Pfam" id="PF14214"/>
    </source>
</evidence>
<dbReference type="SUPFAM" id="SSF56219">
    <property type="entry name" value="DNase I-like"/>
    <property type="match status" value="1"/>
</dbReference>
<keyword evidence="2" id="KW-0175">Coiled coil</keyword>
<dbReference type="SUPFAM" id="SSF52540">
    <property type="entry name" value="P-loop containing nucleoside triphosphate hydrolases"/>
    <property type="match status" value="2"/>
</dbReference>
<dbReference type="Proteomes" id="UP001219518">
    <property type="component" value="Unassembled WGS sequence"/>
</dbReference>
<sequence>MQVVPGSLSSTISTPACSTAFDGAFDVPLTTSTSTFSPHRSPIRFKDCIPWMSPITTPCKRRYSYRKNRLLNTSSEDDDSVASPPISPVHHLQKRLYSQVLAGTASLSLTPPLHHRASTILDVALVAADRQSQPGLDLSSSGSQADNKKTTKRLSKAEKKKLANQRKAKAMQLKRENEVAKLAERERNADAKRRKRETESFRQSEAERDAVARRKARLDKLRRQQEAERDREAKRIARLDAERRQQEAERSREAMRFARLDEERRQQEAERSREAMRFARLDEERRQQEAERDREAKRIARLDAERRQQEAERSREAMRFARLDEERRQQEAERDREAKRIARLDEERRQQEAERDREAKRIARLDEERRQQEAERDREAKRIARLDEERRQQEAKRDREAKRITRGNVHNREQEAARDCTARQLRRQDPAARQHEHVLRAIRGAERNTFPVMEAEFRMKCKEGPTHICCCCGQLWFKASITIWSEEQIAEKVHVDGWSDACGVQRSSGDPYTLCGTCKKYFMQEKRIPPLALINGLRFPDVPPALQGLRPLEERLVSPRIPFMQIRELGVCRQYGIRGSCVNVPVDINRAVSALPRHLGNVQTVFVKLVRRMRDTHAYASDHVRLPIVFEAARYLINTPLFIQYGITLDENWLEQVQIELDQLQQDLDREDDRENADDPGEHEDDAAWEDVNEEDEMLADQETLLDDVDIISPDTGISIAPGENRMPTSLLFDKHVEELSFPTIYCGLARNVASSVSITQIAKAEARMFDRRCAANIPKLFLSFCRLRRHKIAAQVTLALRKKRYRTHVTVRDMLNAETVEQLIQHNDGYKILQVDRSSPAYWERKKKTVFAMFRQFGLPTLFITFSCAETRLVELLMILSKVATGVNITEDEARAIAWQDKVRLVQADPITVTRYLHRRFKEMWKVLGSRGGPFKDYRMWHHFFRVEMQHRGSMHYHCILWLEGAPLFNPANPESEEECVEFIDELITCMLDQDMGELLNVQFHRHSRTCRRQVGGRRVCRFGVPFSPMRRTRILLPFEESVPDDVRKQLSAEYHSLQQRILALHKETPDISFDEFLEAIGMEEEHYIAVVRSQVRQPKVFLRRDLKEIKLNSYNKLALPLNEGNMDIQFMPDPYGAAVYVVNYTGKSDRGISKLIKETADKVRAGHAPLKEQLRAISNVFINKSEVSAQEASLHILGLSMAEASVADIYINTSPPEERVRLQKAAAELRRIFEEDPGSTDIFAAGLLEHYVQRPDDLEQCCLAEFAAMFTFHSKPRSKRANAAAAQDVCVEEENEDDVEVNEEDETRPHPPIAECLVAVAQKDLQLKDKSGYVSRRAPDKEGRDNPKVIRYRNYSPATDPDNFMREQLMLFSHWRDENTLVSNTRGLYEANLDEVKANRAKYVKLDINMEEVLEEVMRREERDEDGDNELDNAVPEDFRVFEADNDHNADIGLDVAPDILNVNAPLSERFLLPHHIPESDYLALVACLNERQRRYHLNIVHTLKTRPDEQVLHFVTGGAGVGKSALIKAITQSAIRIFVKMFQENPNHLTVAIMAPTGKAAFGVGGVTIASALKIFTENPTMTLGPDELNTLRTQLAHVRLIIIDEVSMVGREMCAQIDKRLKQIFNSLEPFGGISVIAFGDLNQLRPVKDAWIFEPPEDDLGVLAGPTLWNNFKFFRLTQIMRQQDDSLFAEALNRISSGETTEQDDIMFSSREISTLAQQGIHPPSDAFTLVETNVQVNRFNEQFLRTLDTETCYIPSMDTCLGEGSARERQRELDKVQEWPLTKTQGLPRELQGTVSAPYMVTVNLSTRDGLTNGSCGTLRHIQWGRTGDGQRTPIRLYLEFTDETVGRQARADNRAIMASDGVNASLTPIERISKTIIPRKGSLLKIVRKQFPLVVCKAMTIHKCQGSTMPAVIVVIREERRMDRRSFYVGASRPPSLTGLHILGKYRRPSPPLPNDPVILELQRLELPENAVQFSINFPELNADGEGAVALFHNIVSLHKHHNHVVQDLSYTGSDIVMLCETRTMSQDDVSIPGFQLLHRRDCIKATRHPYGTSLYVKHRLAGQVSVIFAKPSLNEWRGDHLQSFVDVVGLVVSGWTKSGIVFLHRSPQCTMSLFKQHLTDCLHCLQQHEVKSITVVGDFNINFKEIEAAQTLLAYMRNFGLNINVNVSDVSTDSSTLIDLCFSNVPGDQAHITESVISDHKPVWFKLNDL</sequence>
<feature type="compositionally biased region" description="Polar residues" evidence="3">
    <location>
        <begin position="133"/>
        <end position="145"/>
    </location>
</feature>